<comment type="similarity">
    <text evidence="3 19">In the N-terminal section; belongs to the NnrE/AIBP family.</text>
</comment>
<keyword evidence="7 17" id="KW-0067">ATP-binding</keyword>
<evidence type="ECO:0000256" key="17">
    <source>
        <dbReference type="HAMAP-Rule" id="MF_01965"/>
    </source>
</evidence>
<dbReference type="Pfam" id="PF03853">
    <property type="entry name" value="YjeF_N"/>
    <property type="match status" value="1"/>
</dbReference>
<organism evidence="22 23">
    <name type="scientific">Vreelandella malpeensis</name>
    <dbReference type="NCBI Taxonomy" id="1172368"/>
    <lineage>
        <taxon>Bacteria</taxon>
        <taxon>Pseudomonadati</taxon>
        <taxon>Pseudomonadota</taxon>
        <taxon>Gammaproteobacteria</taxon>
        <taxon>Oceanospirillales</taxon>
        <taxon>Halomonadaceae</taxon>
        <taxon>Vreelandella</taxon>
    </lineage>
</organism>
<keyword evidence="11 18" id="KW-0413">Isomerase</keyword>
<evidence type="ECO:0000256" key="1">
    <source>
        <dbReference type="ARBA" id="ARBA00000013"/>
    </source>
</evidence>
<dbReference type="InterPro" id="IPR036652">
    <property type="entry name" value="YjeF_N_dom_sf"/>
</dbReference>
<keyword evidence="10 17" id="KW-0520">NAD</keyword>
<comment type="catalytic activity">
    <reaction evidence="16 17 19">
        <text>(6S)-NADPHX + ADP = AMP + phosphate + NADPH + H(+)</text>
        <dbReference type="Rhea" id="RHEA:32235"/>
        <dbReference type="ChEBI" id="CHEBI:15378"/>
        <dbReference type="ChEBI" id="CHEBI:43474"/>
        <dbReference type="ChEBI" id="CHEBI:57783"/>
        <dbReference type="ChEBI" id="CHEBI:64076"/>
        <dbReference type="ChEBI" id="CHEBI:456215"/>
        <dbReference type="ChEBI" id="CHEBI:456216"/>
        <dbReference type="EC" id="4.2.1.136"/>
    </reaction>
</comment>
<dbReference type="SUPFAM" id="SSF64153">
    <property type="entry name" value="YjeF N-terminal domain-like"/>
    <property type="match status" value="1"/>
</dbReference>
<dbReference type="EC" id="5.1.99.6" evidence="19"/>
<proteinExistence type="inferred from homology"/>
<accession>A0ABS8DTY7</accession>
<keyword evidence="13" id="KW-0511">Multifunctional enzyme</keyword>
<evidence type="ECO:0000256" key="2">
    <source>
        <dbReference type="ARBA" id="ARBA00000909"/>
    </source>
</evidence>
<dbReference type="EMBL" id="WHVL01000004">
    <property type="protein sequence ID" value="MCB8889664.1"/>
    <property type="molecule type" value="Genomic_DNA"/>
</dbReference>
<keyword evidence="12 17" id="KW-0456">Lyase</keyword>
<dbReference type="HAMAP" id="MF_01966">
    <property type="entry name" value="NADHX_epimerase"/>
    <property type="match status" value="1"/>
</dbReference>
<dbReference type="HAMAP" id="MF_01965">
    <property type="entry name" value="NADHX_dehydratase"/>
    <property type="match status" value="1"/>
</dbReference>
<comment type="function">
    <text evidence="17">Catalyzes the dehydration of the S-form of NAD(P)HX at the expense of ADP, which is converted to AMP. Together with NAD(P)HX epimerase, which catalyzes the epimerization of the S- and R-forms, the enzyme allows the repair of both epimers of NAD(P)HX, a damaged form of NAD(P)H that is a result of enzymatic or heat-dependent hydration.</text>
</comment>
<dbReference type="EC" id="4.2.1.136" evidence="19"/>
<evidence type="ECO:0000256" key="12">
    <source>
        <dbReference type="ARBA" id="ARBA00023239"/>
    </source>
</evidence>
<comment type="catalytic activity">
    <reaction evidence="1 18 19">
        <text>(6R)-NADHX = (6S)-NADHX</text>
        <dbReference type="Rhea" id="RHEA:32215"/>
        <dbReference type="ChEBI" id="CHEBI:64074"/>
        <dbReference type="ChEBI" id="CHEBI:64075"/>
        <dbReference type="EC" id="5.1.99.6"/>
    </reaction>
</comment>
<reference evidence="22 23" key="1">
    <citation type="journal article" date="2021" name="Sci. Rep.">
        <title>Genome analysis of a halophilic bacterium Halomonas malpeensis YU-PRIM-29(T) reveals its exopolysaccharide and pigment producing capabilities.</title>
        <authorList>
            <person name="Athmika"/>
            <person name="Ghate S.D."/>
            <person name="Arun A.B."/>
            <person name="Rao S.S."/>
            <person name="Kumar S.T.A."/>
            <person name="Kandiyil M.K."/>
            <person name="Saptami K."/>
            <person name="Rekha P.D."/>
        </authorList>
    </citation>
    <scope>NUCLEOTIDE SEQUENCE [LARGE SCALE GENOMIC DNA]</scope>
    <source>
        <strain evidence="23">prim 29</strain>
    </source>
</reference>
<dbReference type="SUPFAM" id="SSF53613">
    <property type="entry name" value="Ribokinase-like"/>
    <property type="match status" value="1"/>
</dbReference>
<keyword evidence="9 18" id="KW-0630">Potassium</keyword>
<dbReference type="Proteomes" id="UP001319882">
    <property type="component" value="Unassembled WGS sequence"/>
</dbReference>
<evidence type="ECO:0000256" key="6">
    <source>
        <dbReference type="ARBA" id="ARBA00022741"/>
    </source>
</evidence>
<evidence type="ECO:0000256" key="10">
    <source>
        <dbReference type="ARBA" id="ARBA00023027"/>
    </source>
</evidence>
<comment type="function">
    <text evidence="14 19">Bifunctional enzyme that catalyzes the epimerization of the S- and R-forms of NAD(P)HX and the dehydration of the S-form of NAD(P)HX at the expense of ADP, which is converted to AMP. This allows the repair of both epimers of NAD(P)HX, a damaged form of NAD(P)H that is a result of enzymatic or heat-dependent hydration.</text>
</comment>
<keyword evidence="5 18" id="KW-0479">Metal-binding</keyword>
<dbReference type="Gene3D" id="3.40.1190.20">
    <property type="match status" value="1"/>
</dbReference>
<evidence type="ECO:0000256" key="5">
    <source>
        <dbReference type="ARBA" id="ARBA00022723"/>
    </source>
</evidence>
<keyword evidence="6 17" id="KW-0547">Nucleotide-binding</keyword>
<comment type="caution">
    <text evidence="22">The sequence shown here is derived from an EMBL/GenBank/DDBJ whole genome shotgun (WGS) entry which is preliminary data.</text>
</comment>
<feature type="binding site" evidence="18">
    <location>
        <begin position="71"/>
        <end position="75"/>
    </location>
    <ligand>
        <name>(6S)-NADPHX</name>
        <dbReference type="ChEBI" id="CHEBI:64076"/>
    </ligand>
</feature>
<evidence type="ECO:0000256" key="14">
    <source>
        <dbReference type="ARBA" id="ARBA00025153"/>
    </source>
</evidence>
<evidence type="ECO:0000256" key="7">
    <source>
        <dbReference type="ARBA" id="ARBA00022840"/>
    </source>
</evidence>
<comment type="cofactor">
    <cofactor evidence="18 19">
        <name>K(+)</name>
        <dbReference type="ChEBI" id="CHEBI:29103"/>
    </cofactor>
    <text evidence="18 19">Binds 1 potassium ion per subunit.</text>
</comment>
<feature type="binding site" evidence="18">
    <location>
        <position position="168"/>
    </location>
    <ligand>
        <name>(6S)-NADPHX</name>
        <dbReference type="ChEBI" id="CHEBI:64076"/>
    </ligand>
</feature>
<evidence type="ECO:0000256" key="9">
    <source>
        <dbReference type="ARBA" id="ARBA00022958"/>
    </source>
</evidence>
<evidence type="ECO:0000259" key="21">
    <source>
        <dbReference type="PROSITE" id="PS51385"/>
    </source>
</evidence>
<evidence type="ECO:0000256" key="11">
    <source>
        <dbReference type="ARBA" id="ARBA00023235"/>
    </source>
</evidence>
<dbReference type="NCBIfam" id="TIGR00196">
    <property type="entry name" value="yjeF_cterm"/>
    <property type="match status" value="1"/>
</dbReference>
<dbReference type="InterPro" id="IPR030677">
    <property type="entry name" value="Nnr"/>
</dbReference>
<evidence type="ECO:0000256" key="15">
    <source>
        <dbReference type="ARBA" id="ARBA00048238"/>
    </source>
</evidence>
<protein>
    <recommendedName>
        <fullName evidence="19">Bifunctional NAD(P)H-hydrate repair enzyme</fullName>
    </recommendedName>
    <alternativeName>
        <fullName evidence="19">Nicotinamide nucleotide repair protein</fullName>
    </alternativeName>
    <domain>
        <recommendedName>
            <fullName evidence="19">ADP-dependent (S)-NAD(P)H-hydrate dehydratase</fullName>
            <ecNumber evidence="19">4.2.1.136</ecNumber>
        </recommendedName>
        <alternativeName>
            <fullName evidence="19">ADP-dependent NAD(P)HX dehydratase</fullName>
        </alternativeName>
    </domain>
    <domain>
        <recommendedName>
            <fullName evidence="19">NAD(P)H-hydrate epimerase</fullName>
            <ecNumber evidence="19">5.1.99.6</ecNumber>
        </recommendedName>
    </domain>
</protein>
<comment type="catalytic activity">
    <reaction evidence="2 18 19">
        <text>(6R)-NADPHX = (6S)-NADPHX</text>
        <dbReference type="Rhea" id="RHEA:32227"/>
        <dbReference type="ChEBI" id="CHEBI:64076"/>
        <dbReference type="ChEBI" id="CHEBI:64077"/>
        <dbReference type="EC" id="5.1.99.6"/>
    </reaction>
</comment>
<comment type="cofactor">
    <cofactor evidence="17">
        <name>Mg(2+)</name>
        <dbReference type="ChEBI" id="CHEBI:18420"/>
    </cofactor>
</comment>
<feature type="domain" description="YjeF C-terminal" evidence="20">
    <location>
        <begin position="235"/>
        <end position="503"/>
    </location>
</feature>
<dbReference type="Gene3D" id="3.40.50.10260">
    <property type="entry name" value="YjeF N-terminal domain"/>
    <property type="match status" value="1"/>
</dbReference>
<dbReference type="PANTHER" id="PTHR12592">
    <property type="entry name" value="ATP-DEPENDENT (S)-NAD(P)H-HYDRATE DEHYDRATASE FAMILY MEMBER"/>
    <property type="match status" value="1"/>
</dbReference>
<evidence type="ECO:0000256" key="8">
    <source>
        <dbReference type="ARBA" id="ARBA00022857"/>
    </source>
</evidence>
<evidence type="ECO:0000256" key="19">
    <source>
        <dbReference type="PIRNR" id="PIRNR017184"/>
    </source>
</evidence>
<feature type="binding site" evidence="18">
    <location>
        <begin position="139"/>
        <end position="145"/>
    </location>
    <ligand>
        <name>(6S)-NADPHX</name>
        <dbReference type="ChEBI" id="CHEBI:64076"/>
    </ligand>
</feature>
<dbReference type="InterPro" id="IPR029056">
    <property type="entry name" value="Ribokinase-like"/>
</dbReference>
<evidence type="ECO:0000313" key="23">
    <source>
        <dbReference type="Proteomes" id="UP001319882"/>
    </source>
</evidence>
<dbReference type="PROSITE" id="PS51385">
    <property type="entry name" value="YJEF_N"/>
    <property type="match status" value="1"/>
</dbReference>
<dbReference type="PANTHER" id="PTHR12592:SF0">
    <property type="entry name" value="ATP-DEPENDENT (S)-NAD(P)H-HYDRATE DEHYDRATASE"/>
    <property type="match status" value="1"/>
</dbReference>
<keyword evidence="8 17" id="KW-0521">NADP</keyword>
<keyword evidence="23" id="KW-1185">Reference proteome</keyword>
<feature type="binding site" evidence="17">
    <location>
        <position position="379"/>
    </location>
    <ligand>
        <name>(6S)-NADPHX</name>
        <dbReference type="ChEBI" id="CHEBI:64076"/>
    </ligand>
</feature>
<dbReference type="RefSeq" id="WP_227390332.1">
    <property type="nucleotide sequence ID" value="NZ_JBHSCJ010000002.1"/>
</dbReference>
<feature type="domain" description="YjeF N-terminal" evidence="21">
    <location>
        <begin position="24"/>
        <end position="225"/>
    </location>
</feature>
<comment type="similarity">
    <text evidence="17">Belongs to the NnrD/CARKD family.</text>
</comment>
<dbReference type="NCBIfam" id="TIGR00197">
    <property type="entry name" value="yjeF_nterm"/>
    <property type="match status" value="1"/>
</dbReference>
<dbReference type="Pfam" id="PF01256">
    <property type="entry name" value="Carb_kinase"/>
    <property type="match status" value="1"/>
</dbReference>
<evidence type="ECO:0000256" key="18">
    <source>
        <dbReference type="HAMAP-Rule" id="MF_01966"/>
    </source>
</evidence>
<feature type="binding site" evidence="17">
    <location>
        <position position="331"/>
    </location>
    <ligand>
        <name>(6S)-NADPHX</name>
        <dbReference type="ChEBI" id="CHEBI:64076"/>
    </ligand>
</feature>
<sequence length="503" mass="51323">MQRSPSSSALTTATLRPLYQAAQVRELDRRTLASGIEGFALMQRAASSAWHSFRARWPQARSVSVVCGAGNNGGDGHVLAALAMQSGLKVQRVSMQPLEALEADAARAAMLASAAGVGVTLYRPDMVFEGDVIVDALLGIGLSREVEGDLRAAIEAINAAGRPVLSLDIPSGIAADTGAALGVAVSADCTVTFIGDKVGLHTGDAPGHAGEIYFRPLGVKAQAFFDILPAAWRLEESWLAAAFTSRPRAGHKGTFGHVLVMGGAPGFGGAALLASQAAARLGAGKVSLATAAEHVGPSLTRCPEVMAREVRGGADAAAMTKGADVIVVGPGLGQDAWGQAVLQSALQADVPLVVDADALNLLATRWPTLSRDNWILTPHPGEAARLLECSVAQVQADRPAAVRALQRARGGVVVLKGAGTLVAGPGGLVVCPFGNPGMASGGMGDVLSGMLGVLAAQFDELELATRLGVLVHALAGDGAAKEHGERGLLASDLASYARVLINP</sequence>
<evidence type="ECO:0000256" key="16">
    <source>
        <dbReference type="ARBA" id="ARBA00049209"/>
    </source>
</evidence>
<comment type="subunit">
    <text evidence="17">Homotetramer.</text>
</comment>
<evidence type="ECO:0000256" key="4">
    <source>
        <dbReference type="ARBA" id="ARBA00009524"/>
    </source>
</evidence>
<dbReference type="PROSITE" id="PS01050">
    <property type="entry name" value="YJEF_C_2"/>
    <property type="match status" value="1"/>
</dbReference>
<dbReference type="InterPro" id="IPR000631">
    <property type="entry name" value="CARKD"/>
</dbReference>
<evidence type="ECO:0000259" key="20">
    <source>
        <dbReference type="PROSITE" id="PS51383"/>
    </source>
</evidence>
<name>A0ABS8DTY7_9GAMM</name>
<evidence type="ECO:0000256" key="3">
    <source>
        <dbReference type="ARBA" id="ARBA00006001"/>
    </source>
</evidence>
<evidence type="ECO:0000313" key="22">
    <source>
        <dbReference type="EMBL" id="MCB8889664.1"/>
    </source>
</evidence>
<comment type="function">
    <text evidence="18">Catalyzes the epimerization of the S- and R-forms of NAD(P)HX, a damaged form of NAD(P)H that is a result of enzymatic or heat-dependent hydration. This is a prerequisite for the S-specific NAD(P)H-hydrate dehydratase to allow the repair of both epimers of NAD(P)HX.</text>
</comment>
<comment type="caution">
    <text evidence="18">Lacks conserved residue(s) required for the propagation of feature annotation.</text>
</comment>
<gene>
    <name evidence="18" type="primary">nnrE</name>
    <name evidence="17" type="synonym">nnrD</name>
    <name evidence="22" type="ORF">GEV37_11120</name>
</gene>
<feature type="binding site" evidence="17">
    <location>
        <position position="445"/>
    </location>
    <ligand>
        <name>(6S)-NADPHX</name>
        <dbReference type="ChEBI" id="CHEBI:64076"/>
    </ligand>
</feature>
<feature type="binding site" evidence="17">
    <location>
        <position position="270"/>
    </location>
    <ligand>
        <name>(6S)-NADPHX</name>
        <dbReference type="ChEBI" id="CHEBI:64076"/>
    </ligand>
</feature>
<comment type="similarity">
    <text evidence="4 19">In the C-terminal section; belongs to the NnrD/CARKD family.</text>
</comment>
<dbReference type="InterPro" id="IPR004443">
    <property type="entry name" value="YjeF_N_dom"/>
</dbReference>
<dbReference type="InterPro" id="IPR017953">
    <property type="entry name" value="Carbohydrate_kinase_pred_CS"/>
</dbReference>
<feature type="binding site" evidence="18">
    <location>
        <position position="171"/>
    </location>
    <ligand>
        <name>K(+)</name>
        <dbReference type="ChEBI" id="CHEBI:29103"/>
    </ligand>
</feature>
<dbReference type="PROSITE" id="PS01049">
    <property type="entry name" value="YJEF_C_1"/>
    <property type="match status" value="1"/>
</dbReference>
<evidence type="ECO:0000256" key="13">
    <source>
        <dbReference type="ARBA" id="ARBA00023268"/>
    </source>
</evidence>
<feature type="binding site" evidence="17">
    <location>
        <begin position="416"/>
        <end position="420"/>
    </location>
    <ligand>
        <name>AMP</name>
        <dbReference type="ChEBI" id="CHEBI:456215"/>
    </ligand>
</feature>
<dbReference type="PROSITE" id="PS51383">
    <property type="entry name" value="YJEF_C_3"/>
    <property type="match status" value="1"/>
</dbReference>
<dbReference type="PIRSF" id="PIRSF017184">
    <property type="entry name" value="Nnr"/>
    <property type="match status" value="1"/>
</dbReference>
<comment type="catalytic activity">
    <reaction evidence="15 17 19">
        <text>(6S)-NADHX + ADP = AMP + phosphate + NADH + H(+)</text>
        <dbReference type="Rhea" id="RHEA:32223"/>
        <dbReference type="ChEBI" id="CHEBI:15378"/>
        <dbReference type="ChEBI" id="CHEBI:43474"/>
        <dbReference type="ChEBI" id="CHEBI:57945"/>
        <dbReference type="ChEBI" id="CHEBI:64074"/>
        <dbReference type="ChEBI" id="CHEBI:456215"/>
        <dbReference type="ChEBI" id="CHEBI:456216"/>
        <dbReference type="EC" id="4.2.1.136"/>
    </reaction>
</comment>
<feature type="binding site" evidence="17">
    <location>
        <position position="444"/>
    </location>
    <ligand>
        <name>AMP</name>
        <dbReference type="ChEBI" id="CHEBI:456215"/>
    </ligand>
</feature>
<feature type="binding site" evidence="18">
    <location>
        <position position="72"/>
    </location>
    <ligand>
        <name>K(+)</name>
        <dbReference type="ChEBI" id="CHEBI:29103"/>
    </ligand>
</feature>
<feature type="binding site" evidence="18">
    <location>
        <position position="135"/>
    </location>
    <ligand>
        <name>K(+)</name>
        <dbReference type="ChEBI" id="CHEBI:29103"/>
    </ligand>
</feature>
<dbReference type="CDD" id="cd01171">
    <property type="entry name" value="YXKO-related"/>
    <property type="match status" value="1"/>
</dbReference>
<comment type="similarity">
    <text evidence="18">Belongs to the NnrE/AIBP family.</text>
</comment>